<dbReference type="EMBL" id="MU003513">
    <property type="protein sequence ID" value="KAF2469215.1"/>
    <property type="molecule type" value="Genomic_DNA"/>
</dbReference>
<dbReference type="Proteomes" id="UP000799755">
    <property type="component" value="Unassembled WGS sequence"/>
</dbReference>
<sequence length="68" mass="6828">MPTFLVMKSGSVVDAIRGANPSALTAAVRKAANDAGAKSSAAFQSKGYTLGSSSQPSRPVNESPFAGL</sequence>
<organism evidence="1 2">
    <name type="scientific">Lindgomyces ingoldianus</name>
    <dbReference type="NCBI Taxonomy" id="673940"/>
    <lineage>
        <taxon>Eukaryota</taxon>
        <taxon>Fungi</taxon>
        <taxon>Dikarya</taxon>
        <taxon>Ascomycota</taxon>
        <taxon>Pezizomycotina</taxon>
        <taxon>Dothideomycetes</taxon>
        <taxon>Pleosporomycetidae</taxon>
        <taxon>Pleosporales</taxon>
        <taxon>Lindgomycetaceae</taxon>
        <taxon>Lindgomyces</taxon>
    </lineage>
</organism>
<evidence type="ECO:0000313" key="2">
    <source>
        <dbReference type="Proteomes" id="UP000799755"/>
    </source>
</evidence>
<protein>
    <submittedName>
        <fullName evidence="1">Uncharacterized protein</fullName>
    </submittedName>
</protein>
<proteinExistence type="predicted"/>
<name>A0ACB6QQQ5_9PLEO</name>
<evidence type="ECO:0000313" key="1">
    <source>
        <dbReference type="EMBL" id="KAF2469215.1"/>
    </source>
</evidence>
<accession>A0ACB6QQQ5</accession>
<comment type="caution">
    <text evidence="1">The sequence shown here is derived from an EMBL/GenBank/DDBJ whole genome shotgun (WGS) entry which is preliminary data.</text>
</comment>
<keyword evidence="2" id="KW-1185">Reference proteome</keyword>
<gene>
    <name evidence="1" type="ORF">BDR25DRAFT_304691</name>
</gene>
<reference evidence="1" key="1">
    <citation type="journal article" date="2020" name="Stud. Mycol.">
        <title>101 Dothideomycetes genomes: a test case for predicting lifestyles and emergence of pathogens.</title>
        <authorList>
            <person name="Haridas S."/>
            <person name="Albert R."/>
            <person name="Binder M."/>
            <person name="Bloem J."/>
            <person name="Labutti K."/>
            <person name="Salamov A."/>
            <person name="Andreopoulos B."/>
            <person name="Baker S."/>
            <person name="Barry K."/>
            <person name="Bills G."/>
            <person name="Bluhm B."/>
            <person name="Cannon C."/>
            <person name="Castanera R."/>
            <person name="Culley D."/>
            <person name="Daum C."/>
            <person name="Ezra D."/>
            <person name="Gonzalez J."/>
            <person name="Henrissat B."/>
            <person name="Kuo A."/>
            <person name="Liang C."/>
            <person name="Lipzen A."/>
            <person name="Lutzoni F."/>
            <person name="Magnuson J."/>
            <person name="Mondo S."/>
            <person name="Nolan M."/>
            <person name="Ohm R."/>
            <person name="Pangilinan J."/>
            <person name="Park H.-J."/>
            <person name="Ramirez L."/>
            <person name="Alfaro M."/>
            <person name="Sun H."/>
            <person name="Tritt A."/>
            <person name="Yoshinaga Y."/>
            <person name="Zwiers L.-H."/>
            <person name="Turgeon B."/>
            <person name="Goodwin S."/>
            <person name="Spatafora J."/>
            <person name="Crous P."/>
            <person name="Grigoriev I."/>
        </authorList>
    </citation>
    <scope>NUCLEOTIDE SEQUENCE</scope>
    <source>
        <strain evidence="1">ATCC 200398</strain>
    </source>
</reference>